<feature type="domain" description="FHA" evidence="1">
    <location>
        <begin position="391"/>
        <end position="445"/>
    </location>
</feature>
<proteinExistence type="predicted"/>
<protein>
    <submittedName>
        <fullName evidence="2">PHD finger protein 12</fullName>
    </submittedName>
</protein>
<dbReference type="GO" id="GO:0003714">
    <property type="term" value="F:transcription corepressor activity"/>
    <property type="evidence" value="ECO:0007669"/>
    <property type="project" value="InterPro"/>
</dbReference>
<reference evidence="2 3" key="1">
    <citation type="submission" date="2013-11" db="EMBL/GenBank/DDBJ databases">
        <title>Genome sequencing of Stegodyphus mimosarum.</title>
        <authorList>
            <person name="Bechsgaard J."/>
        </authorList>
    </citation>
    <scope>NUCLEOTIDE SEQUENCE [LARGE SCALE GENOMIC DNA]</scope>
</reference>
<name>A0A087UT63_STEMI</name>
<dbReference type="PANTHER" id="PTHR46309">
    <property type="entry name" value="PHD FINGER PROTEIN 12"/>
    <property type="match status" value="1"/>
</dbReference>
<dbReference type="STRING" id="407821.A0A087UT63"/>
<dbReference type="InterPro" id="IPR042163">
    <property type="entry name" value="PHF12"/>
</dbReference>
<dbReference type="InterPro" id="IPR000253">
    <property type="entry name" value="FHA_dom"/>
</dbReference>
<organism evidence="2 3">
    <name type="scientific">Stegodyphus mimosarum</name>
    <name type="common">African social velvet spider</name>
    <dbReference type="NCBI Taxonomy" id="407821"/>
    <lineage>
        <taxon>Eukaryota</taxon>
        <taxon>Metazoa</taxon>
        <taxon>Ecdysozoa</taxon>
        <taxon>Arthropoda</taxon>
        <taxon>Chelicerata</taxon>
        <taxon>Arachnida</taxon>
        <taxon>Araneae</taxon>
        <taxon>Araneomorphae</taxon>
        <taxon>Entelegynae</taxon>
        <taxon>Eresoidea</taxon>
        <taxon>Eresidae</taxon>
        <taxon>Stegodyphus</taxon>
    </lineage>
</organism>
<sequence>MCPNHAEHLVDQKMLTSVSLSERVKLWDKFSCPVSQDAVKLHFLNKVNKRNPPFRRKLKLPSRKNIVVPNAVSEHYSCPPLLLPRVTEPLVSNEGLSLMSFSAVCSTDEQNEWLASVVSFQTNVAKHVANCHSSLNSDSTVSLSLDSNNDMSSDSTMSANSSILNHSNNLRVVQNGPHFASASTNGEGESTNLEPSLKYEYYNSNSSCVLSSSSNNVNSSCKFPLVSKPNTVSASRTHKSSSKSTSCVSNQCSTPISVLQTKPSSSNLSSSFNVSTSPGVRGLSVKSSFQDKLHMSNCDASPQILTKLFNNLQANFEGSEDFEVNKLDEKLLHILAYQRLQQLIPKRKYVSTEEKLLGDSTADGISDVRGRAVVCPLLKQGLPVAMCYRSLHLGLGADMDVCFSNYGHCNYVSGKHASIFYDEVTKRYELLNYSCYGTTVDNVLYSSDLSEKKPSTPNSLSAAVRRLAKSTVRLADLPSPITPNNKPMMSARGKQHSKPCNCTVNSSSLVEGNGAGWEGTALLHHGSYIKCGCLQFVFSVTEYGFRIENVKEKDFLPNILKKAS</sequence>
<keyword evidence="3" id="KW-1185">Reference proteome</keyword>
<dbReference type="EMBL" id="KK121472">
    <property type="protein sequence ID" value="KFM80552.1"/>
    <property type="molecule type" value="Genomic_DNA"/>
</dbReference>
<accession>A0A087UT63</accession>
<feature type="non-terminal residue" evidence="2">
    <location>
        <position position="564"/>
    </location>
</feature>
<dbReference type="OrthoDB" id="1919692at2759"/>
<dbReference type="PROSITE" id="PS50006">
    <property type="entry name" value="FHA_DOMAIN"/>
    <property type="match status" value="1"/>
</dbReference>
<gene>
    <name evidence="2" type="ORF">X975_17236</name>
</gene>
<dbReference type="GO" id="GO:0070822">
    <property type="term" value="C:Sin3-type complex"/>
    <property type="evidence" value="ECO:0007669"/>
    <property type="project" value="TreeGrafter"/>
</dbReference>
<evidence type="ECO:0000313" key="3">
    <source>
        <dbReference type="Proteomes" id="UP000054359"/>
    </source>
</evidence>
<dbReference type="AlphaFoldDB" id="A0A087UT63"/>
<evidence type="ECO:0000259" key="1">
    <source>
        <dbReference type="PROSITE" id="PS50006"/>
    </source>
</evidence>
<dbReference type="GO" id="GO:0000122">
    <property type="term" value="P:negative regulation of transcription by RNA polymerase II"/>
    <property type="evidence" value="ECO:0007669"/>
    <property type="project" value="TreeGrafter"/>
</dbReference>
<dbReference type="InterPro" id="IPR008984">
    <property type="entry name" value="SMAD_FHA_dom_sf"/>
</dbReference>
<dbReference type="Proteomes" id="UP000054359">
    <property type="component" value="Unassembled WGS sequence"/>
</dbReference>
<dbReference type="PANTHER" id="PTHR46309:SF1">
    <property type="entry name" value="PHD FINGER PROTEIN 12"/>
    <property type="match status" value="1"/>
</dbReference>
<dbReference type="SUPFAM" id="SSF49879">
    <property type="entry name" value="SMAD/FHA domain"/>
    <property type="match status" value="1"/>
</dbReference>
<dbReference type="OMA" id="KDIACTM"/>
<dbReference type="CDD" id="cd22703">
    <property type="entry name" value="FHA_PHF12"/>
    <property type="match status" value="1"/>
</dbReference>
<evidence type="ECO:0000313" key="2">
    <source>
        <dbReference type="EMBL" id="KFM80552.1"/>
    </source>
</evidence>